<feature type="compositionally biased region" description="Basic and acidic residues" evidence="1">
    <location>
        <begin position="285"/>
        <end position="295"/>
    </location>
</feature>
<feature type="compositionally biased region" description="Basic and acidic residues" evidence="1">
    <location>
        <begin position="211"/>
        <end position="240"/>
    </location>
</feature>
<dbReference type="GO" id="GO:0005813">
    <property type="term" value="C:centrosome"/>
    <property type="evidence" value="ECO:0007669"/>
    <property type="project" value="InterPro"/>
</dbReference>
<evidence type="ECO:0000256" key="1">
    <source>
        <dbReference type="SAM" id="MobiDB-lite"/>
    </source>
</evidence>
<keyword evidence="3" id="KW-1185">Reference proteome</keyword>
<dbReference type="AlphaFoldDB" id="A0A9W9YGT1"/>
<dbReference type="Proteomes" id="UP001163046">
    <property type="component" value="Unassembled WGS sequence"/>
</dbReference>
<evidence type="ECO:0000313" key="3">
    <source>
        <dbReference type="Proteomes" id="UP001163046"/>
    </source>
</evidence>
<feature type="region of interest" description="Disordered" evidence="1">
    <location>
        <begin position="378"/>
        <end position="412"/>
    </location>
</feature>
<organism evidence="2 3">
    <name type="scientific">Desmophyllum pertusum</name>
    <dbReference type="NCBI Taxonomy" id="174260"/>
    <lineage>
        <taxon>Eukaryota</taxon>
        <taxon>Metazoa</taxon>
        <taxon>Cnidaria</taxon>
        <taxon>Anthozoa</taxon>
        <taxon>Hexacorallia</taxon>
        <taxon>Scleractinia</taxon>
        <taxon>Caryophylliina</taxon>
        <taxon>Caryophylliidae</taxon>
        <taxon>Desmophyllum</taxon>
    </lineage>
</organism>
<sequence length="686" mass="77989">MKNSFLRTAPTSSLLCWTKQTKVNLIISSLKARTPQILTHPNPTFDRGRQKLPGKGKARRFELPFKKSEHSEASKGEDKRLPREELHRDEPRLAKDQRLPEIPTVELDQATDDESIAEESAKEDSSDFFEKNYFDDGFGGLQRQNEERSLDDEERIDSEVTPVVPVIPAKQSDHQTADKIAHDLSAMLLAESMNCVTSVFEKHRRIAEDLPKELTETHEESGNNLKREDRTSLEDDKDVSSRSLAESSEGDKISDHLSLSQSEDLVPGLDFRTREQEDLFPTRAEQPRQETREEQSTGIVNKLSDALLKEAASQMIAIMRTRQEKYAKTQNEHSTDLHTPPRGTIDDEPHSGEQSPLLSPRSNRFMAVQRFPDGLLKYTEDTSTLPGSPPGSPHGSPPGSPTSEHTSSIDEKELSDKLDQLRRLHEHLDGARDTHVEDDDDDERLEFTVNTNTLIEFPTQDEDEEEETFRRSRGASFLFSVPHRPSEVSPLVASSLSVFFNRKRRGLPIDNITPPSEIIGDDEADDDLQANSKRVYRRLVFDLSGSLLKELLSEEAPSNRPSWKKAKPRRKRRFHRGLQPLIHEEDFLPVIEQQVLNVIGLGDARPSLERVRRKTPLKAGKKDFVDAILIQELREDEPLWIDYDDDELAVKFQVADAIFESLLSETVMVVNAVQLRRESRADVTRS</sequence>
<name>A0A9W9YGT1_9CNID</name>
<dbReference type="PANTHER" id="PTHR13958">
    <property type="entry name" value="CENTROSOME-ASSOCIATED PROTEIN 350"/>
    <property type="match status" value="1"/>
</dbReference>
<feature type="compositionally biased region" description="Polar residues" evidence="1">
    <location>
        <begin position="352"/>
        <end position="362"/>
    </location>
</feature>
<feature type="compositionally biased region" description="Basic and acidic residues" evidence="1">
    <location>
        <begin position="324"/>
        <end position="336"/>
    </location>
</feature>
<dbReference type="GO" id="GO:0008017">
    <property type="term" value="F:microtubule binding"/>
    <property type="evidence" value="ECO:0007669"/>
    <property type="project" value="InterPro"/>
</dbReference>
<feature type="compositionally biased region" description="Basic and acidic residues" evidence="1">
    <location>
        <begin position="119"/>
        <end position="134"/>
    </location>
</feature>
<feature type="region of interest" description="Disordered" evidence="1">
    <location>
        <begin position="324"/>
        <end position="363"/>
    </location>
</feature>
<dbReference type="PANTHER" id="PTHR13958:SF3">
    <property type="entry name" value="CAP-GLY DOMAIN-CONTAINING PROTEIN-RELATED"/>
    <property type="match status" value="1"/>
</dbReference>
<comment type="caution">
    <text evidence="2">The sequence shown here is derived from an EMBL/GenBank/DDBJ whole genome shotgun (WGS) entry which is preliminary data.</text>
</comment>
<gene>
    <name evidence="2" type="ORF">OS493_014870</name>
</gene>
<dbReference type="OrthoDB" id="6022729at2759"/>
<accession>A0A9W9YGT1</accession>
<reference evidence="2" key="1">
    <citation type="submission" date="2023-01" db="EMBL/GenBank/DDBJ databases">
        <title>Genome assembly of the deep-sea coral Lophelia pertusa.</title>
        <authorList>
            <person name="Herrera S."/>
            <person name="Cordes E."/>
        </authorList>
    </citation>
    <scope>NUCLEOTIDE SEQUENCE</scope>
    <source>
        <strain evidence="2">USNM1676648</strain>
        <tissue evidence="2">Polyp</tissue>
    </source>
</reference>
<evidence type="ECO:0008006" key="4">
    <source>
        <dbReference type="Google" id="ProtNLM"/>
    </source>
</evidence>
<dbReference type="EMBL" id="MU827784">
    <property type="protein sequence ID" value="KAJ7334546.1"/>
    <property type="molecule type" value="Genomic_DNA"/>
</dbReference>
<feature type="compositionally biased region" description="Pro residues" evidence="1">
    <location>
        <begin position="387"/>
        <end position="400"/>
    </location>
</feature>
<dbReference type="GO" id="GO:0034453">
    <property type="term" value="P:microtubule anchoring"/>
    <property type="evidence" value="ECO:0007669"/>
    <property type="project" value="InterPro"/>
</dbReference>
<evidence type="ECO:0000313" key="2">
    <source>
        <dbReference type="EMBL" id="KAJ7334546.1"/>
    </source>
</evidence>
<dbReference type="InterPro" id="IPR028750">
    <property type="entry name" value="CEP350/CC187"/>
</dbReference>
<feature type="region of interest" description="Disordered" evidence="1">
    <location>
        <begin position="38"/>
        <end position="176"/>
    </location>
</feature>
<feature type="compositionally biased region" description="Basic and acidic residues" evidence="1">
    <location>
        <begin position="59"/>
        <end position="99"/>
    </location>
</feature>
<proteinExistence type="predicted"/>
<protein>
    <recommendedName>
        <fullName evidence="4">DUF4378 domain-containing protein</fullName>
    </recommendedName>
</protein>
<feature type="region of interest" description="Disordered" evidence="1">
    <location>
        <begin position="211"/>
        <end position="298"/>
    </location>
</feature>